<dbReference type="PROSITE" id="PS51186">
    <property type="entry name" value="GNAT"/>
    <property type="match status" value="1"/>
</dbReference>
<dbReference type="Gene3D" id="3.40.630.30">
    <property type="match status" value="1"/>
</dbReference>
<dbReference type="RefSeq" id="XP_022659092.1">
    <property type="nucleotide sequence ID" value="XM_022803357.1"/>
</dbReference>
<dbReference type="AlphaFoldDB" id="A0A7M7JZ70"/>
<dbReference type="Gene3D" id="3.40.630.90">
    <property type="match status" value="1"/>
</dbReference>
<dbReference type="EnsemblMetazoa" id="XM_022803357">
    <property type="protein sequence ID" value="XP_022659092"/>
    <property type="gene ID" value="LOC111249466"/>
</dbReference>
<sequence length="310" mass="34756">MKHNEPLKEETLVDGLTIRLLKEDELESVARFWTVDIGIPVEVRLFKRWFIVDPEAFQIVVDKTNRIIASATVVKQTEGLFVLGYMSVAKDYRGKGIGRMLLQRMVQRASLANYVLSANGSKLSMFEEKGFKREEVGGALAYIGKFTNQLDEIPPKGDDMEMIKATVGDAIVSEIGEYDRMVNGFARNVPILIFDDPTSIVLVVKQRGKVVGYGRIQPYVHKGAWLGPIYADDSAAARYLIDSLLRSYADKKCTIIFGIISERGQPFANSLGLKFIERLTRCTLKNGSLEFPPSKLDKVYVFDDPGLAYL</sequence>
<accession>A0A7M7JZ70</accession>
<dbReference type="GeneID" id="111249466"/>
<evidence type="ECO:0000313" key="2">
    <source>
        <dbReference type="EnsemblMetazoa" id="XP_022659092"/>
    </source>
</evidence>
<dbReference type="InterPro" id="IPR016181">
    <property type="entry name" value="Acyl_CoA_acyltransferase"/>
</dbReference>
<dbReference type="Pfam" id="PF18014">
    <property type="entry name" value="Acetyltransf_18"/>
    <property type="match status" value="1"/>
</dbReference>
<feature type="domain" description="N-acetyltransferase" evidence="1">
    <location>
        <begin position="16"/>
        <end position="149"/>
    </location>
</feature>
<dbReference type="Pfam" id="PF13508">
    <property type="entry name" value="Acetyltransf_7"/>
    <property type="match status" value="1"/>
</dbReference>
<reference evidence="2" key="1">
    <citation type="submission" date="2021-01" db="UniProtKB">
        <authorList>
            <consortium name="EnsemblMetazoa"/>
        </authorList>
    </citation>
    <scope>IDENTIFICATION</scope>
</reference>
<dbReference type="OMA" id="PNICELA"/>
<organism evidence="2 3">
    <name type="scientific">Varroa destructor</name>
    <name type="common">Honeybee mite</name>
    <dbReference type="NCBI Taxonomy" id="109461"/>
    <lineage>
        <taxon>Eukaryota</taxon>
        <taxon>Metazoa</taxon>
        <taxon>Ecdysozoa</taxon>
        <taxon>Arthropoda</taxon>
        <taxon>Chelicerata</taxon>
        <taxon>Arachnida</taxon>
        <taxon>Acari</taxon>
        <taxon>Parasitiformes</taxon>
        <taxon>Mesostigmata</taxon>
        <taxon>Gamasina</taxon>
        <taxon>Dermanyssoidea</taxon>
        <taxon>Varroidae</taxon>
        <taxon>Varroa</taxon>
    </lineage>
</organism>
<dbReference type="InterPro" id="IPR041496">
    <property type="entry name" value="YitH/HolE_GNAT"/>
</dbReference>
<evidence type="ECO:0000313" key="3">
    <source>
        <dbReference type="Proteomes" id="UP000594260"/>
    </source>
</evidence>
<dbReference type="GO" id="GO:0016747">
    <property type="term" value="F:acyltransferase activity, transferring groups other than amino-acyl groups"/>
    <property type="evidence" value="ECO:0007669"/>
    <property type="project" value="InterPro"/>
</dbReference>
<dbReference type="SUPFAM" id="SSF55729">
    <property type="entry name" value="Acyl-CoA N-acyltransferases (Nat)"/>
    <property type="match status" value="1"/>
</dbReference>
<evidence type="ECO:0000259" key="1">
    <source>
        <dbReference type="PROSITE" id="PS51186"/>
    </source>
</evidence>
<dbReference type="KEGG" id="vde:111249466"/>
<name>A0A7M7JZ70_VARDE</name>
<dbReference type="Proteomes" id="UP000594260">
    <property type="component" value="Unplaced"/>
</dbReference>
<dbReference type="CDD" id="cd04301">
    <property type="entry name" value="NAT_SF"/>
    <property type="match status" value="1"/>
</dbReference>
<dbReference type="PANTHER" id="PTHR47237">
    <property type="entry name" value="SLL0310 PROTEIN"/>
    <property type="match status" value="1"/>
</dbReference>
<dbReference type="OrthoDB" id="5771378at2759"/>
<dbReference type="InParanoid" id="A0A7M7JZ70"/>
<dbReference type="InterPro" id="IPR052729">
    <property type="entry name" value="Acyl/Acetyltrans_Enzymes"/>
</dbReference>
<protein>
    <recommendedName>
        <fullName evidence="1">N-acetyltransferase domain-containing protein</fullName>
    </recommendedName>
</protein>
<proteinExistence type="predicted"/>
<dbReference type="InterPro" id="IPR000182">
    <property type="entry name" value="GNAT_dom"/>
</dbReference>
<dbReference type="PANTHER" id="PTHR47237:SF1">
    <property type="entry name" value="SLL0310 PROTEIN"/>
    <property type="match status" value="1"/>
</dbReference>
<keyword evidence="3" id="KW-1185">Reference proteome</keyword>